<feature type="region of interest" description="Disordered" evidence="1">
    <location>
        <begin position="203"/>
        <end position="252"/>
    </location>
</feature>
<reference evidence="3" key="1">
    <citation type="submission" date="2015-01" db="EMBL/GenBank/DDBJ databases">
        <authorList>
            <person name="Durling Mikael"/>
        </authorList>
    </citation>
    <scope>NUCLEOTIDE SEQUENCE</scope>
</reference>
<feature type="compositionally biased region" description="Basic and acidic residues" evidence="1">
    <location>
        <begin position="207"/>
        <end position="219"/>
    </location>
</feature>
<dbReference type="Pfam" id="PF21762">
    <property type="entry name" value="DEDDh_C"/>
    <property type="match status" value="1"/>
</dbReference>
<dbReference type="AlphaFoldDB" id="A0A0B7KEN2"/>
<name>A0A0B7KEN2_BIOOC</name>
<protein>
    <recommendedName>
        <fullName evidence="2">Gfd2/YDR514C-like C-terminal domain-containing protein</fullName>
    </recommendedName>
</protein>
<dbReference type="PANTHER" id="PTHR28083:SF1">
    <property type="entry name" value="GOOD FOR FULL DBP5 ACTIVITY PROTEIN 2"/>
    <property type="match status" value="1"/>
</dbReference>
<dbReference type="SUPFAM" id="SSF53098">
    <property type="entry name" value="Ribonuclease H-like"/>
    <property type="match status" value="1"/>
</dbReference>
<dbReference type="InterPro" id="IPR036397">
    <property type="entry name" value="RNaseH_sf"/>
</dbReference>
<dbReference type="Gene3D" id="3.30.420.10">
    <property type="entry name" value="Ribonuclease H-like superfamily/Ribonuclease H"/>
    <property type="match status" value="1"/>
</dbReference>
<feature type="domain" description="Gfd2/YDR514C-like C-terminal" evidence="2">
    <location>
        <begin position="13"/>
        <end position="175"/>
    </location>
</feature>
<sequence length="252" mass="28219">MSERGLSFQTGKLVAVDIDSLQEDKNTVYQAHIGISIIDAQSLLHPSPNNRAAIESHHLVVGSPKFKRIKANRFLFGDWENIPRQAIKQHIDEILRGPETTLVFHEGGREISVLERLDIQLSQYKVIDTTTLARSPVSPRYTYSLEALLEELEIPFANLHSSGNDAHFILRALLMLAVRYAEGQQKANLPDWVHTAREISQAPRPLTKAEKMEIPEAKRKLQRKTNKKKKRGGVPAAVAEEARGETPGANTP</sequence>
<organism evidence="3">
    <name type="scientific">Bionectria ochroleuca</name>
    <name type="common">Gliocladium roseum</name>
    <dbReference type="NCBI Taxonomy" id="29856"/>
    <lineage>
        <taxon>Eukaryota</taxon>
        <taxon>Fungi</taxon>
        <taxon>Dikarya</taxon>
        <taxon>Ascomycota</taxon>
        <taxon>Pezizomycotina</taxon>
        <taxon>Sordariomycetes</taxon>
        <taxon>Hypocreomycetidae</taxon>
        <taxon>Hypocreales</taxon>
        <taxon>Bionectriaceae</taxon>
        <taxon>Clonostachys</taxon>
    </lineage>
</organism>
<evidence type="ECO:0000313" key="3">
    <source>
        <dbReference type="EMBL" id="CEO53136.1"/>
    </source>
</evidence>
<dbReference type="GO" id="GO:0003676">
    <property type="term" value="F:nucleic acid binding"/>
    <property type="evidence" value="ECO:0007669"/>
    <property type="project" value="InterPro"/>
</dbReference>
<dbReference type="GO" id="GO:0005634">
    <property type="term" value="C:nucleus"/>
    <property type="evidence" value="ECO:0007669"/>
    <property type="project" value="TreeGrafter"/>
</dbReference>
<evidence type="ECO:0000256" key="1">
    <source>
        <dbReference type="SAM" id="MobiDB-lite"/>
    </source>
</evidence>
<dbReference type="InterPro" id="IPR040151">
    <property type="entry name" value="Gfd2/YDR514C-like"/>
</dbReference>
<accession>A0A0B7KEN2</accession>
<feature type="compositionally biased region" description="Basic residues" evidence="1">
    <location>
        <begin position="220"/>
        <end position="232"/>
    </location>
</feature>
<proteinExistence type="predicted"/>
<evidence type="ECO:0000259" key="2">
    <source>
        <dbReference type="Pfam" id="PF21762"/>
    </source>
</evidence>
<dbReference type="PANTHER" id="PTHR28083">
    <property type="entry name" value="GOOD FOR FULL DBP5 ACTIVITY PROTEIN 2"/>
    <property type="match status" value="1"/>
</dbReference>
<dbReference type="EMBL" id="CDPU01000033">
    <property type="protein sequence ID" value="CEO53136.1"/>
    <property type="molecule type" value="Genomic_DNA"/>
</dbReference>
<dbReference type="InterPro" id="IPR012337">
    <property type="entry name" value="RNaseH-like_sf"/>
</dbReference>
<dbReference type="InterPro" id="IPR048519">
    <property type="entry name" value="Gfd2/YDR514C-like_C"/>
</dbReference>
<gene>
    <name evidence="3" type="ORF">BN869_000009194_1</name>
</gene>